<evidence type="ECO:0000313" key="3">
    <source>
        <dbReference type="Proteomes" id="UP000813444"/>
    </source>
</evidence>
<accession>A0A8K0WMQ6</accession>
<feature type="domain" description="Formyl transferase N-terminal" evidence="1">
    <location>
        <begin position="113"/>
        <end position="209"/>
    </location>
</feature>
<dbReference type="PANTHER" id="PTHR11138:SF5">
    <property type="entry name" value="METHIONYL-TRNA FORMYLTRANSFERASE, MITOCHONDRIAL"/>
    <property type="match status" value="1"/>
</dbReference>
<comment type="caution">
    <text evidence="2">The sequence shown here is derived from an EMBL/GenBank/DDBJ whole genome shotgun (WGS) entry which is preliminary data.</text>
</comment>
<evidence type="ECO:0000259" key="1">
    <source>
        <dbReference type="Pfam" id="PF00551"/>
    </source>
</evidence>
<gene>
    <name evidence="2" type="ORF">B0I35DRAFT_412942</name>
</gene>
<keyword evidence="2" id="KW-0808">Transferase</keyword>
<dbReference type="OrthoDB" id="10268103at2759"/>
<dbReference type="SUPFAM" id="SSF53328">
    <property type="entry name" value="Formyltransferase"/>
    <property type="match status" value="1"/>
</dbReference>
<proteinExistence type="predicted"/>
<reference evidence="2" key="1">
    <citation type="journal article" date="2021" name="Nat. Commun.">
        <title>Genetic determinants of endophytism in the Arabidopsis root mycobiome.</title>
        <authorList>
            <person name="Mesny F."/>
            <person name="Miyauchi S."/>
            <person name="Thiergart T."/>
            <person name="Pickel B."/>
            <person name="Atanasova L."/>
            <person name="Karlsson M."/>
            <person name="Huettel B."/>
            <person name="Barry K.W."/>
            <person name="Haridas S."/>
            <person name="Chen C."/>
            <person name="Bauer D."/>
            <person name="Andreopoulos W."/>
            <person name="Pangilinan J."/>
            <person name="LaButti K."/>
            <person name="Riley R."/>
            <person name="Lipzen A."/>
            <person name="Clum A."/>
            <person name="Drula E."/>
            <person name="Henrissat B."/>
            <person name="Kohler A."/>
            <person name="Grigoriev I.V."/>
            <person name="Martin F.M."/>
            <person name="Hacquard S."/>
        </authorList>
    </citation>
    <scope>NUCLEOTIDE SEQUENCE</scope>
    <source>
        <strain evidence="2">MPI-CAGE-CH-0235</strain>
    </source>
</reference>
<dbReference type="InterPro" id="IPR002376">
    <property type="entry name" value="Formyl_transf_N"/>
</dbReference>
<evidence type="ECO:0000313" key="2">
    <source>
        <dbReference type="EMBL" id="KAH7309099.1"/>
    </source>
</evidence>
<dbReference type="GO" id="GO:0005739">
    <property type="term" value="C:mitochondrion"/>
    <property type="evidence" value="ECO:0007669"/>
    <property type="project" value="TreeGrafter"/>
</dbReference>
<dbReference type="Gene3D" id="3.40.50.12230">
    <property type="match status" value="1"/>
</dbReference>
<dbReference type="EMBL" id="JAGPNK010000014">
    <property type="protein sequence ID" value="KAH7309099.1"/>
    <property type="molecule type" value="Genomic_DNA"/>
</dbReference>
<sequence length="279" mass="31106">MKIALFTVEGLPNARAVRQLVSDHADEIVYVGISDTHRPQVGGSVGQVKAHLSRSGFWMIPYLFVNFCLPDLTFLFAQLLLLLGFKLSPQATPLPDLCWELGIPVHVLDNVNHPSVVEAMKKTGVDLIISFHFDMIFRQKTLDSVPYGGINVHPAMLPLHRGPFPTFHALMDSDPVFGVTVHKLAAKIDAGEILEQSRLHLPRTTTATKSAVLLFDEGRECVDRVLIKIRKMGCMPTGRVNPPAKYFQWPTKHDMAEFYAKGRRLVDWGDVKDALSLSS</sequence>
<dbReference type="PANTHER" id="PTHR11138">
    <property type="entry name" value="METHIONYL-TRNA FORMYLTRANSFERASE"/>
    <property type="match status" value="1"/>
</dbReference>
<dbReference type="InterPro" id="IPR036477">
    <property type="entry name" value="Formyl_transf_N_sf"/>
</dbReference>
<organism evidence="2 3">
    <name type="scientific">Stachybotrys elegans</name>
    <dbReference type="NCBI Taxonomy" id="80388"/>
    <lineage>
        <taxon>Eukaryota</taxon>
        <taxon>Fungi</taxon>
        <taxon>Dikarya</taxon>
        <taxon>Ascomycota</taxon>
        <taxon>Pezizomycotina</taxon>
        <taxon>Sordariomycetes</taxon>
        <taxon>Hypocreomycetidae</taxon>
        <taxon>Hypocreales</taxon>
        <taxon>Stachybotryaceae</taxon>
        <taxon>Stachybotrys</taxon>
    </lineage>
</organism>
<protein>
    <submittedName>
        <fullName evidence="2">Formyl transferase domain-containing protein</fullName>
    </submittedName>
</protein>
<name>A0A8K0WMQ6_9HYPO</name>
<dbReference type="Pfam" id="PF00551">
    <property type="entry name" value="Formyl_trans_N"/>
    <property type="match status" value="1"/>
</dbReference>
<keyword evidence="3" id="KW-1185">Reference proteome</keyword>
<dbReference type="GO" id="GO:0004479">
    <property type="term" value="F:methionyl-tRNA formyltransferase activity"/>
    <property type="evidence" value="ECO:0007669"/>
    <property type="project" value="TreeGrafter"/>
</dbReference>
<dbReference type="Proteomes" id="UP000813444">
    <property type="component" value="Unassembled WGS sequence"/>
</dbReference>
<dbReference type="AlphaFoldDB" id="A0A8K0WMQ6"/>
<dbReference type="CDD" id="cd08369">
    <property type="entry name" value="FMT_core"/>
    <property type="match status" value="1"/>
</dbReference>